<organism evidence="8 9">
    <name type="scientific">Pyrus ussuriensis x Pyrus communis</name>
    <dbReference type="NCBI Taxonomy" id="2448454"/>
    <lineage>
        <taxon>Eukaryota</taxon>
        <taxon>Viridiplantae</taxon>
        <taxon>Streptophyta</taxon>
        <taxon>Embryophyta</taxon>
        <taxon>Tracheophyta</taxon>
        <taxon>Spermatophyta</taxon>
        <taxon>Magnoliopsida</taxon>
        <taxon>eudicotyledons</taxon>
        <taxon>Gunneridae</taxon>
        <taxon>Pentapetalae</taxon>
        <taxon>rosids</taxon>
        <taxon>fabids</taxon>
        <taxon>Rosales</taxon>
        <taxon>Rosaceae</taxon>
        <taxon>Amygdaloideae</taxon>
        <taxon>Maleae</taxon>
        <taxon>Pyrus</taxon>
    </lineage>
</organism>
<evidence type="ECO:0000259" key="5">
    <source>
        <dbReference type="Pfam" id="PF23878"/>
    </source>
</evidence>
<feature type="region of interest" description="Disordered" evidence="1">
    <location>
        <begin position="380"/>
        <end position="402"/>
    </location>
</feature>
<comment type="caution">
    <text evidence="8">The sequence shown here is derived from an EMBL/GenBank/DDBJ whole genome shotgun (WGS) entry which is preliminary data.</text>
</comment>
<feature type="compositionally biased region" description="Polar residues" evidence="1">
    <location>
        <begin position="329"/>
        <end position="339"/>
    </location>
</feature>
<gene>
    <name evidence="8" type="ORF">D8674_031545</name>
</gene>
<evidence type="ECO:0000259" key="3">
    <source>
        <dbReference type="Pfam" id="PF10650"/>
    </source>
</evidence>
<dbReference type="Gene3D" id="2.130.10.10">
    <property type="entry name" value="YVTN repeat-like/Quinoprotein amine dehydrogenase"/>
    <property type="match status" value="1"/>
</dbReference>
<feature type="domain" description="ELP1 N-terminal second beta-propeller" evidence="4">
    <location>
        <begin position="2197"/>
        <end position="2513"/>
    </location>
</feature>
<feature type="compositionally biased region" description="Polar residues" evidence="1">
    <location>
        <begin position="58"/>
        <end position="68"/>
    </location>
</feature>
<feature type="region of interest" description="Disordered" evidence="1">
    <location>
        <begin position="303"/>
        <end position="367"/>
    </location>
</feature>
<feature type="domain" description="ELP1 alpha-solenoid" evidence="6">
    <location>
        <begin position="2538"/>
        <end position="2755"/>
    </location>
</feature>
<dbReference type="Pfam" id="PF23936">
    <property type="entry name" value="HB_ELP1"/>
    <property type="match status" value="1"/>
</dbReference>
<dbReference type="GO" id="GO:0000178">
    <property type="term" value="C:exosome (RNase complex)"/>
    <property type="evidence" value="ECO:0007669"/>
    <property type="project" value="TreeGrafter"/>
</dbReference>
<feature type="region of interest" description="Disordered" evidence="1">
    <location>
        <begin position="109"/>
        <end position="197"/>
    </location>
</feature>
<feature type="compositionally biased region" description="Basic and acidic residues" evidence="1">
    <location>
        <begin position="150"/>
        <end position="171"/>
    </location>
</feature>
<feature type="domain" description="Putative zinc-finger" evidence="3">
    <location>
        <begin position="921"/>
        <end position="941"/>
    </location>
</feature>
<feature type="compositionally biased region" description="Polar residues" evidence="1">
    <location>
        <begin position="182"/>
        <end position="197"/>
    </location>
</feature>
<feature type="compositionally biased region" description="Basic and acidic residues" evidence="1">
    <location>
        <begin position="739"/>
        <end position="770"/>
    </location>
</feature>
<evidence type="ECO:0000259" key="6">
    <source>
        <dbReference type="Pfam" id="PF23925"/>
    </source>
</evidence>
<dbReference type="Gene3D" id="1.25.40.10">
    <property type="entry name" value="Tetratricopeptide repeat domain"/>
    <property type="match status" value="1"/>
</dbReference>
<dbReference type="Pfam" id="PF23797">
    <property type="entry name" value="Beta-prop_ELP1_2nd"/>
    <property type="match status" value="1"/>
</dbReference>
<feature type="domain" description="ELP1 first N-terminal beta-propeller" evidence="2">
    <location>
        <begin position="2000"/>
        <end position="2163"/>
    </location>
</feature>
<dbReference type="InterPro" id="IPR015943">
    <property type="entry name" value="WD40/YVTN_repeat-like_dom_sf"/>
</dbReference>
<proteinExistence type="predicted"/>
<feature type="region of interest" description="Disordered" evidence="1">
    <location>
        <begin position="690"/>
        <end position="770"/>
    </location>
</feature>
<dbReference type="EMBL" id="SMOL01000781">
    <property type="protein sequence ID" value="KAB2596095.1"/>
    <property type="molecule type" value="Genomic_DNA"/>
</dbReference>
<dbReference type="Pfam" id="PF04762">
    <property type="entry name" value="Beta-prop_ELP1_1st"/>
    <property type="match status" value="2"/>
</dbReference>
<feature type="domain" description="ELP1 first N-terminal beta-propeller" evidence="2">
    <location>
        <begin position="1839"/>
        <end position="1990"/>
    </location>
</feature>
<dbReference type="InterPro" id="IPR056167">
    <property type="entry name" value="A-sol_ELP1"/>
</dbReference>
<feature type="compositionally biased region" description="Polar residues" evidence="1">
    <location>
        <begin position="496"/>
        <end position="507"/>
    </location>
</feature>
<dbReference type="Pfam" id="PF23925">
    <property type="entry name" value="A-sol_ELP1"/>
    <property type="match status" value="1"/>
</dbReference>
<feature type="domain" description="ELP1 three-helical bundle" evidence="7">
    <location>
        <begin position="2938"/>
        <end position="3096"/>
    </location>
</feature>
<feature type="compositionally biased region" description="Low complexity" evidence="1">
    <location>
        <begin position="109"/>
        <end position="118"/>
    </location>
</feature>
<dbReference type="PANTHER" id="PTHR21563:SF3">
    <property type="entry name" value="ZINC FINGER C3H1 DOMAIN-CONTAINING PROTEIN"/>
    <property type="match status" value="1"/>
</dbReference>
<dbReference type="Gene3D" id="1.25.40.470">
    <property type="match status" value="1"/>
</dbReference>
<feature type="compositionally biased region" description="Basic and acidic residues" evidence="1">
    <location>
        <begin position="303"/>
        <end position="328"/>
    </location>
</feature>
<name>A0A5N5EZD5_9ROSA</name>
<feature type="region of interest" description="Disordered" evidence="1">
    <location>
        <begin position="1"/>
        <end position="80"/>
    </location>
</feature>
<dbReference type="InterPro" id="IPR019607">
    <property type="entry name" value="Putative_zinc-finger_domain"/>
</dbReference>
<keyword evidence="9" id="KW-1185">Reference proteome</keyword>
<evidence type="ECO:0000313" key="9">
    <source>
        <dbReference type="Proteomes" id="UP000327157"/>
    </source>
</evidence>
<accession>A0A5N5EZD5</accession>
<feature type="compositionally biased region" description="Polar residues" evidence="1">
    <location>
        <begin position="724"/>
        <end position="734"/>
    </location>
</feature>
<evidence type="ECO:0000259" key="7">
    <source>
        <dbReference type="Pfam" id="PF23936"/>
    </source>
</evidence>
<dbReference type="UniPathway" id="UPA00988"/>
<feature type="compositionally biased region" description="Acidic residues" evidence="1">
    <location>
        <begin position="47"/>
        <end position="57"/>
    </location>
</feature>
<reference evidence="8 9" key="3">
    <citation type="submission" date="2019-11" db="EMBL/GenBank/DDBJ databases">
        <title>A de novo genome assembly of a pear dwarfing rootstock.</title>
        <authorList>
            <person name="Wang F."/>
            <person name="Wang J."/>
            <person name="Li S."/>
            <person name="Zhang Y."/>
            <person name="Fang M."/>
            <person name="Ma L."/>
            <person name="Zhao Y."/>
            <person name="Jiang S."/>
        </authorList>
    </citation>
    <scope>NUCLEOTIDE SEQUENCE [LARGE SCALE GENOMIC DNA]</scope>
    <source>
        <strain evidence="8">S2</strain>
        <tissue evidence="8">Leaf</tissue>
    </source>
</reference>
<feature type="compositionally biased region" description="Pro residues" evidence="1">
    <location>
        <begin position="19"/>
        <end position="28"/>
    </location>
</feature>
<protein>
    <submittedName>
        <fullName evidence="8">Elongator complex protein 1-like</fullName>
    </submittedName>
</protein>
<evidence type="ECO:0000256" key="1">
    <source>
        <dbReference type="SAM" id="MobiDB-lite"/>
    </source>
</evidence>
<evidence type="ECO:0000313" key="8">
    <source>
        <dbReference type="EMBL" id="KAB2596095.1"/>
    </source>
</evidence>
<dbReference type="GO" id="GO:0005634">
    <property type="term" value="C:nucleus"/>
    <property type="evidence" value="ECO:0007669"/>
    <property type="project" value="TreeGrafter"/>
</dbReference>
<feature type="domain" description="ELP1 TPR" evidence="5">
    <location>
        <begin position="2764"/>
        <end position="2925"/>
    </location>
</feature>
<feature type="region of interest" description="Disordered" evidence="1">
    <location>
        <begin position="2988"/>
        <end position="3050"/>
    </location>
</feature>
<feature type="region of interest" description="Disordered" evidence="1">
    <location>
        <begin position="483"/>
        <end position="520"/>
    </location>
</feature>
<feature type="compositionally biased region" description="Basic residues" evidence="1">
    <location>
        <begin position="3032"/>
        <end position="3042"/>
    </location>
</feature>
<dbReference type="InterPro" id="IPR011990">
    <property type="entry name" value="TPR-like_helical_dom_sf"/>
</dbReference>
<feature type="compositionally biased region" description="Basic and acidic residues" evidence="1">
    <location>
        <begin position="508"/>
        <end position="520"/>
    </location>
</feature>
<dbReference type="SUPFAM" id="SSF50978">
    <property type="entry name" value="WD40 repeat-like"/>
    <property type="match status" value="1"/>
</dbReference>
<feature type="compositionally biased region" description="Polar residues" evidence="1">
    <location>
        <begin position="2998"/>
        <end position="3011"/>
    </location>
</feature>
<reference evidence="9" key="2">
    <citation type="submission" date="2019-10" db="EMBL/GenBank/DDBJ databases">
        <title>A de novo genome assembly of a pear dwarfing rootstock.</title>
        <authorList>
            <person name="Wang F."/>
            <person name="Wang J."/>
            <person name="Li S."/>
            <person name="Zhang Y."/>
            <person name="Fang M."/>
            <person name="Ma L."/>
            <person name="Zhao Y."/>
            <person name="Jiang S."/>
        </authorList>
    </citation>
    <scope>NUCLEOTIDE SEQUENCE [LARGE SCALE GENOMIC DNA]</scope>
</reference>
<evidence type="ECO:0000259" key="2">
    <source>
        <dbReference type="Pfam" id="PF04762"/>
    </source>
</evidence>
<dbReference type="InterPro" id="IPR056165">
    <property type="entry name" value="Beta-prop_ELP1_2nd"/>
</dbReference>
<dbReference type="OrthoDB" id="1922977at2759"/>
<reference evidence="8 9" key="1">
    <citation type="submission" date="2019-09" db="EMBL/GenBank/DDBJ databases">
        <authorList>
            <person name="Ou C."/>
        </authorList>
    </citation>
    <scope>NUCLEOTIDE SEQUENCE [LARGE SCALE GENOMIC DNA]</scope>
    <source>
        <strain evidence="8">S2</strain>
        <tissue evidence="8">Leaf</tissue>
    </source>
</reference>
<dbReference type="InterPro" id="IPR036322">
    <property type="entry name" value="WD40_repeat_dom_sf"/>
</dbReference>
<feature type="compositionally biased region" description="Low complexity" evidence="1">
    <location>
        <begin position="3012"/>
        <end position="3028"/>
    </location>
</feature>
<dbReference type="InterPro" id="IPR039278">
    <property type="entry name" value="Red1"/>
</dbReference>
<evidence type="ECO:0000259" key="4">
    <source>
        <dbReference type="Pfam" id="PF23797"/>
    </source>
</evidence>
<dbReference type="Pfam" id="PF10650">
    <property type="entry name" value="zf-C3H1"/>
    <property type="match status" value="1"/>
</dbReference>
<dbReference type="InterPro" id="IPR056169">
    <property type="entry name" value="HB_ELP1"/>
</dbReference>
<dbReference type="SUPFAM" id="SSF48452">
    <property type="entry name" value="TPR-like"/>
    <property type="match status" value="1"/>
</dbReference>
<dbReference type="Pfam" id="PF23878">
    <property type="entry name" value="TPR_ELP1"/>
    <property type="match status" value="1"/>
</dbReference>
<dbReference type="InterPro" id="IPR056164">
    <property type="entry name" value="Beta-prop_ELP1_1st"/>
</dbReference>
<dbReference type="PANTHER" id="PTHR21563">
    <property type="entry name" value="ZINC FINGER C3H1 DOMAIN-CONTAINING PROTEIN"/>
    <property type="match status" value="1"/>
</dbReference>
<sequence>MDSTMEDATAATPTVSSELPPPPPPPNANPNTELPSSDPPKTREEGELSSDDDDDDNTICSAPHSTGISVPPSGAVPVQPLNKLTQGIQVGKVVCGNDPASPADIQTQISVQSTSQKSNDTNRIPLKSATPGWGAPMGSNDNLVINFSDDDSRSDSEETEHRKEKARETKSHVTGVVFNGKPPTSSLARSNKLQQTARNADKVMPKKLGMNRTFISSMSKIRGANFRDSGPSSVNQGSRVRNYDSMNKNLVSQERGRDQGAGLNNSKLQDLRHQIRDQGVGLNTSKLQDLRHQIALRESELKLKSAQRTKESITCRDDNAASQHRDGASKSSVRYSDVTQIEPKEPDKKRLKVGGPFSTQSSVQGPQDVPVAKSILSSKVSAAEDDGPMNRVKVDHGQKGIPGPTELSIVEWKNQNDKHVAATSENICNGVKDGAGINTKVIQSDRKSKLVDPYATLNKVTSPESMTCNNLPKNSETMELNHTHGDDRRLEPGSFLNRSTSGKNIMRSSDHQEVTSSDKKLDPSSKICQAFLNNASLSNCFGNAKVTGRGDIDMHSLFEIEETLDKDLEEAQEHRRTCEIEERNALKAYRKAQRDVLEANARCSDLYRKREVYSANLRSFILDNSSLLWSLRQNDQAGIGLDHANNMTGNVNLIPTSSHQMHPEHSGFNPAACDSDIQCVNSAHNTSYKHLSGQNMGSEPCSEPDASTSEPLPLLGKNGADGVSSPSNELNNSADNDDERYSFENESVQPKDMDLGDKQKDLDQESNRKMSIDNSQDPVLLERMLRSKLFAKLGTKTLSKNSSSCMDGLEKNSSEPPLEIQREHSVENLSANSHSNLYSEDRFYFRGNILRTAFGYMKVICPKSYIEPQARSQQRPTCINPENIRSSSAIVEPPEETLVELSGREVGSYSTGPAVDPFWPLCLYELRGKCNNDDCPWQHVRDYNTTLYQDQHGNSDSTDCQVGSTLRRRKCDGSTKAPLYRNVISSPTYLVGLGILKTDLHSYESVLARRNGQFWKKCFSHFLVLSNLFRKDVSADVPFLHGNDGHIQAPVSLNRQSSFFQNSNGGVDKLTQALGDNDQYLEIALLIFSQEANELEGMRKALHVLSRALEAEPTSIILWIFYLLIYYSNMKSVGEDDMFSCAVRCCIIPTLMTYLLWSMNTGGSLRMFSRIHPYRYYSHTGNPTCSQLAGKVKYNDRSYELWLMCINSRVQLDDRLITYDVALSTLCRNAPDSGIDGMHASACILDLVLQMMDCLCMSGNIEKAIQKVFGLFPIAENFDDPNSLSLSNILTCLSIYDKCILGVCCVYLVIYRKLPDAVLWQFECQKELSEFEWPSMELVGDEKQRAIMLMDTVVGSVDSYMKIESLEKSESSLKLAHFIALNHLKCMAALDSLERCRNLLDKYLTLYPSCLELVLISARAHKHETGDSLFERFEEALAEWPKEVPGIQCLWNQYVECALQDGRFDLAKEVMDRWFCSDWKVHYLQNGTLDGMKHVNSNNSLGDSVRQALGSDPNRMDVMFGHLNLALHNLLQNDHIEARSALDRALNAAVPQYLKHCVREHASFMLTDESLLKENGYISGIQKNLEHYLGVSQAFPTSEPLSRNFINNVKKPRVRQLVSNIFSPLSSDFSLVNLVLEVWYGPSLLPEKFGEQKDLVDFVEAILDKTPSNYQLAVSVCKLLSSGSNAGDVTSLSALFWASSNLVSAILHAVPIPPEYVWVEAAETLGNIAGVEVISERFYERALSVYPFSVKLWKSYQKLSMMTTGNANAVVEAAKEKEGYEMLNVKFRNHRSFVQDRSTESKSKLVPSKKIREREGNSKSRWVISLRAFAKFPGFVLMLYSEVSLNLHLQSEEELILFSAFDIEQNRLFFASSANNIYATHLSSIQNERAWSKTSISAQVNQIELDPEDFITSFSYLMEKEALLVGTGNGLLLLHSVDDNASQVVGGVDGGVKCIAPSPDGDLLAITTGSGQVLVMTQDWDLLYETALEDLPEDGNHICEQQLSSKFTFESPISWRGDGKYFVTLGEVQDSTSLLKRLKIWERHSGAVHAVSESKSFMGSVVDWMPSGAKIAAVYDRKSENECPSIVFFERNGLERNLFSINEQTKATIEFLKWNCSSDLLAAVVRCENYDSVKVWYFSNNHWYLKSEVRYPRQDGVRFVWNPTKSLQLLCWTLGGQVTSYDFMWNSAVMDVSTALVIDDSKILVTPFSLYLMPPPMYLFSLKFPSAVRDFAFYSKNSKNCVAAFLSDGSLCVVELPATDTWEELEGKEFSVEASISESPFGSFLHMTWLDPHKILAVSHYGFSHSNYLSRTTSSADGAGFYLQEIELVCSENHAPRTVTCSGWHAKVSSQSSLEEMIISIAPNPARKGSAFIQFDGGKVCEYVPKFGIPRGVPKQDWSFSSTCPSMSVVLVGNSGPLEPLIFGLDESCRLHVNGKIICNNCNSFSLYSNLDDQVITHLVLATKQDCLFIADITDILHREVEIKFEKPIQAVNKKREDHGDFINIWERGAKVVEVLHGDEAAVILQTTRGNLESIYPRKLVLASICNALVQRRFRDALLMVRRHRIDFNIIVDYCSWQVFLQSASEFVKQVNNLNYITEFVCAINNENTTETLYKKFISLPFPKEAKDDSKGFDSNNKISSVLLAIRRALEEHSQEVPARELCILTTLARSDPPALDEALERIKIIREMELSGSNDQRRMSYPSAEEALKHLLWLSDSESVYEAALGLYDLNLAAMVALNSQRDPKEFLPFLQELESMPVTLMRYNIDLRLHRFEKALKHIVSAGDTCYADSLILMKKNPHLFPLGLQLIADLAKKKQVLEAWGDYLSGEKCFDDAAATYLCCSSLEKALKSYRACGNWSKVLTVAGLLKLGKDEIMQMAHELCEELQALGKPREAAKIALEYCGDVNNGMNLLISARDWEEALRVAFMHNRQDLVSDVKNASLECASLLVGEYEEGLEKVGKYLARYLALRQRRLLLAAKIQSEERSMNDLDDDTASEASSNFSGMSAYTTGTRDSSGTSARSSAASKARDARRQRKRGKIRPGSPGEELALADHLKGMSLTTGALQELKSLLLSLVMLGEVETARKLQRAAENLQLSHMAAVKLTEDTISSDSIDERTQTLDHYTQTIRSEVQNSEAFFWRCILCGVAHVVSSRLDGG</sequence>
<dbReference type="Proteomes" id="UP000327157">
    <property type="component" value="Chromosome 7"/>
</dbReference>
<dbReference type="InterPro" id="IPR056166">
    <property type="entry name" value="TPR_ELP1"/>
</dbReference>